<dbReference type="Gene3D" id="1.50.10.20">
    <property type="match status" value="1"/>
</dbReference>
<organism evidence="1 2">
    <name type="scientific">Georgenia satyanarayanai</name>
    <dbReference type="NCBI Taxonomy" id="860221"/>
    <lineage>
        <taxon>Bacteria</taxon>
        <taxon>Bacillati</taxon>
        <taxon>Actinomycetota</taxon>
        <taxon>Actinomycetes</taxon>
        <taxon>Micrococcales</taxon>
        <taxon>Bogoriellaceae</taxon>
        <taxon>Georgenia</taxon>
    </lineage>
</organism>
<dbReference type="OrthoDB" id="370326at2"/>
<dbReference type="Proteomes" id="UP000250222">
    <property type="component" value="Unassembled WGS sequence"/>
</dbReference>
<dbReference type="EMBL" id="UETB01000001">
    <property type="protein sequence ID" value="SSA37126.1"/>
    <property type="molecule type" value="Genomic_DNA"/>
</dbReference>
<protein>
    <recommendedName>
        <fullName evidence="3">Squalene cyclase</fullName>
    </recommendedName>
</protein>
<keyword evidence="2" id="KW-1185">Reference proteome</keyword>
<accession>A0A2Y8ZZV3</accession>
<name>A0A2Y8ZZV3_9MICO</name>
<evidence type="ECO:0000313" key="2">
    <source>
        <dbReference type="Proteomes" id="UP000250222"/>
    </source>
</evidence>
<dbReference type="InterPro" id="IPR008930">
    <property type="entry name" value="Terpenoid_cyclase/PrenylTrfase"/>
</dbReference>
<dbReference type="AlphaFoldDB" id="A0A2Y8ZZV3"/>
<dbReference type="SUPFAM" id="SSF48239">
    <property type="entry name" value="Terpenoid cyclases/Protein prenyltransferases"/>
    <property type="match status" value="1"/>
</dbReference>
<dbReference type="RefSeq" id="WP_110851195.1">
    <property type="nucleotide sequence ID" value="NZ_QKLZ01000001.1"/>
</dbReference>
<gene>
    <name evidence="1" type="ORF">SAMN05216184_101746</name>
</gene>
<proteinExistence type="predicted"/>
<reference evidence="1 2" key="1">
    <citation type="submission" date="2016-10" db="EMBL/GenBank/DDBJ databases">
        <authorList>
            <person name="Cai Z."/>
        </authorList>
    </citation>
    <scope>NUCLEOTIDE SEQUENCE [LARGE SCALE GENOMIC DNA]</scope>
    <source>
        <strain evidence="1 2">CGMCC 1.10826</strain>
    </source>
</reference>
<evidence type="ECO:0008006" key="3">
    <source>
        <dbReference type="Google" id="ProtNLM"/>
    </source>
</evidence>
<sequence>MDVVAWLLDSDPALRWQVLADLTDAPQDEVAAERARVATTGWGAHLLAEQADDGRWDGGIYRPGWVDESRPFFDAWTATHFALQQLADLGLDPASPQAERALGLVREHVRWEHEGEPFFDGEVEPCINGVALRTAGYFEQDASPMVSTLLAGRLPDGGWNCWAEHGASVSSFHSTVCVVEGLLAWERAGHDEPDVREARLSGEEYLLDRGLFRRRSDGTVADPRMTMLSYPVRWYHDVLRGLEHFRLADRRDPRLAEAVELVRGKADERGLWTLELHHEGPTLLDLGEGEGFPSRWVTLRALRVLRWWDGGPG</sequence>
<evidence type="ECO:0000313" key="1">
    <source>
        <dbReference type="EMBL" id="SSA37126.1"/>
    </source>
</evidence>